<comment type="similarity">
    <text evidence="5">Belongs to the ligand-gated ion channel (TC 1.A.9) family.</text>
</comment>
<evidence type="ECO:0000256" key="2">
    <source>
        <dbReference type="ARBA" id="ARBA00022692"/>
    </source>
</evidence>
<dbReference type="CDD" id="cd18989">
    <property type="entry name" value="LGIC_ECD_cation"/>
    <property type="match status" value="1"/>
</dbReference>
<dbReference type="SUPFAM" id="SSF63712">
    <property type="entry name" value="Nicotinic receptor ligand binding domain-like"/>
    <property type="match status" value="1"/>
</dbReference>
<feature type="transmembrane region" description="Helical" evidence="5">
    <location>
        <begin position="287"/>
        <end position="313"/>
    </location>
</feature>
<feature type="compositionally biased region" description="Polar residues" evidence="6">
    <location>
        <begin position="410"/>
        <end position="442"/>
    </location>
</feature>
<dbReference type="Proteomes" id="UP001283361">
    <property type="component" value="Unassembled WGS sequence"/>
</dbReference>
<reference evidence="9" key="1">
    <citation type="journal article" date="2023" name="G3 (Bethesda)">
        <title>A reference genome for the long-term kleptoplast-retaining sea slug Elysia crispata morphotype clarki.</title>
        <authorList>
            <person name="Eastman K.E."/>
            <person name="Pendleton A.L."/>
            <person name="Shaikh M.A."/>
            <person name="Suttiyut T."/>
            <person name="Ogas R."/>
            <person name="Tomko P."/>
            <person name="Gavelis G."/>
            <person name="Widhalm J.R."/>
            <person name="Wisecaver J.H."/>
        </authorList>
    </citation>
    <scope>NUCLEOTIDE SEQUENCE</scope>
    <source>
        <strain evidence="9">ECLA1</strain>
    </source>
</reference>
<organism evidence="9 10">
    <name type="scientific">Elysia crispata</name>
    <name type="common">lettuce slug</name>
    <dbReference type="NCBI Taxonomy" id="231223"/>
    <lineage>
        <taxon>Eukaryota</taxon>
        <taxon>Metazoa</taxon>
        <taxon>Spiralia</taxon>
        <taxon>Lophotrochozoa</taxon>
        <taxon>Mollusca</taxon>
        <taxon>Gastropoda</taxon>
        <taxon>Heterobranchia</taxon>
        <taxon>Euthyneura</taxon>
        <taxon>Panpulmonata</taxon>
        <taxon>Sacoglossa</taxon>
        <taxon>Placobranchoidea</taxon>
        <taxon>Plakobranchidae</taxon>
        <taxon>Elysia</taxon>
    </lineage>
</organism>
<evidence type="ECO:0000256" key="4">
    <source>
        <dbReference type="ARBA" id="ARBA00023136"/>
    </source>
</evidence>
<keyword evidence="4 5" id="KW-0472">Membrane</keyword>
<dbReference type="InterPro" id="IPR038050">
    <property type="entry name" value="Neuro_actylchol_rec"/>
</dbReference>
<keyword evidence="2 5" id="KW-0812">Transmembrane</keyword>
<dbReference type="Pfam" id="PF02931">
    <property type="entry name" value="Neur_chan_LBD"/>
    <property type="match status" value="1"/>
</dbReference>
<evidence type="ECO:0000313" key="9">
    <source>
        <dbReference type="EMBL" id="KAK3735745.1"/>
    </source>
</evidence>
<dbReference type="PROSITE" id="PS00236">
    <property type="entry name" value="NEUROTR_ION_CHANNEL"/>
    <property type="match status" value="1"/>
</dbReference>
<keyword evidence="5" id="KW-0407">Ion channel</keyword>
<feature type="transmembrane region" description="Helical" evidence="5">
    <location>
        <begin position="567"/>
        <end position="587"/>
    </location>
</feature>
<evidence type="ECO:0000256" key="1">
    <source>
        <dbReference type="ARBA" id="ARBA00004141"/>
    </source>
</evidence>
<dbReference type="InterPro" id="IPR036719">
    <property type="entry name" value="Neuro-gated_channel_TM_sf"/>
</dbReference>
<feature type="domain" description="Neurotransmitter-gated ion-channel transmembrane" evidence="8">
    <location>
        <begin position="232"/>
        <end position="408"/>
    </location>
</feature>
<comment type="caution">
    <text evidence="9">The sequence shown here is derived from an EMBL/GenBank/DDBJ whole genome shotgun (WGS) entry which is preliminary data.</text>
</comment>
<evidence type="ECO:0000259" key="8">
    <source>
        <dbReference type="Pfam" id="PF02932"/>
    </source>
</evidence>
<comment type="subcellular location">
    <subcellularLocation>
        <location evidence="1">Membrane</location>
        <topology evidence="1">Multi-pass membrane protein</topology>
    </subcellularLocation>
</comment>
<feature type="transmembrane region" description="Helical" evidence="5">
    <location>
        <begin position="257"/>
        <end position="275"/>
    </location>
</feature>
<dbReference type="GO" id="GO:0005230">
    <property type="term" value="F:extracellular ligand-gated monoatomic ion channel activity"/>
    <property type="evidence" value="ECO:0007669"/>
    <property type="project" value="InterPro"/>
</dbReference>
<evidence type="ECO:0000256" key="5">
    <source>
        <dbReference type="RuleBase" id="RU000687"/>
    </source>
</evidence>
<dbReference type="GO" id="GO:0004888">
    <property type="term" value="F:transmembrane signaling receptor activity"/>
    <property type="evidence" value="ECO:0007669"/>
    <property type="project" value="InterPro"/>
</dbReference>
<dbReference type="InterPro" id="IPR036734">
    <property type="entry name" value="Neur_chan_lig-bd_sf"/>
</dbReference>
<feature type="compositionally biased region" description="Polar residues" evidence="6">
    <location>
        <begin position="370"/>
        <end position="399"/>
    </location>
</feature>
<name>A0AAE0Y7S5_9GAST</name>
<keyword evidence="10" id="KW-1185">Reference proteome</keyword>
<dbReference type="EMBL" id="JAWDGP010006768">
    <property type="protein sequence ID" value="KAK3735745.1"/>
    <property type="molecule type" value="Genomic_DNA"/>
</dbReference>
<keyword evidence="3 5" id="KW-1133">Transmembrane helix</keyword>
<dbReference type="Gene3D" id="1.20.58.390">
    <property type="entry name" value="Neurotransmitter-gated ion-channel transmembrane domain"/>
    <property type="match status" value="1"/>
</dbReference>
<dbReference type="GO" id="GO:0016020">
    <property type="term" value="C:membrane"/>
    <property type="evidence" value="ECO:0007669"/>
    <property type="project" value="UniProtKB-SubCell"/>
</dbReference>
<evidence type="ECO:0000259" key="7">
    <source>
        <dbReference type="Pfam" id="PF02931"/>
    </source>
</evidence>
<feature type="domain" description="Neurotransmitter-gated ion-channel ligand-binding" evidence="7">
    <location>
        <begin position="19"/>
        <end position="224"/>
    </location>
</feature>
<feature type="compositionally biased region" description="Gly residues" evidence="6">
    <location>
        <begin position="473"/>
        <end position="482"/>
    </location>
</feature>
<evidence type="ECO:0000256" key="6">
    <source>
        <dbReference type="SAM" id="MobiDB-lite"/>
    </source>
</evidence>
<keyword evidence="5" id="KW-0813">Transport</keyword>
<dbReference type="InterPro" id="IPR006029">
    <property type="entry name" value="Neurotrans-gated_channel_TM"/>
</dbReference>
<dbReference type="Gene3D" id="2.70.170.10">
    <property type="entry name" value="Neurotransmitter-gated ion-channel ligand-binding domain"/>
    <property type="match status" value="1"/>
</dbReference>
<dbReference type="AlphaFoldDB" id="A0AAE0Y7S5"/>
<protein>
    <submittedName>
        <fullName evidence="9">Uncharacterized protein</fullName>
    </submittedName>
</protein>
<feature type="region of interest" description="Disordered" evidence="6">
    <location>
        <begin position="370"/>
        <end position="484"/>
    </location>
</feature>
<accession>A0AAE0Y7S5</accession>
<keyword evidence="5" id="KW-0406">Ion transport</keyword>
<feature type="transmembrane region" description="Helical" evidence="5">
    <location>
        <begin position="227"/>
        <end position="251"/>
    </location>
</feature>
<proteinExistence type="inferred from homology"/>
<evidence type="ECO:0000313" key="10">
    <source>
        <dbReference type="Proteomes" id="UP001283361"/>
    </source>
</evidence>
<gene>
    <name evidence="9" type="ORF">RRG08_024540</name>
</gene>
<dbReference type="CDD" id="cd19051">
    <property type="entry name" value="LGIC_TM_cation"/>
    <property type="match status" value="1"/>
</dbReference>
<sequence>MALSIYPPGYSATVDDVAKLHSDLFSNYKRVIPPVYQQNHAVQVRLSLFLLMIHDLDMKNQVLTTSGWLNVNWEDEFLRWNKSDYGGVEEITVSQSSVWLPDILVENTAQNFAEIGSDSILVSIKDNGHISWEPGILTKTICEVNIGKYPFDYQKCEIKFLTWMHTNKTLDVQPGAELVSLDATISNGEWDIKSAVARPYFYPSTYKIGTAHTGVKFVIELMRKRTFYVLNTIIPVVMLSLLNVLVFLLPASSGEKMALAVTVLLSFTVYLSIISEVMPKTSESISILAVYLTSLLSLSTMSVLSSGVVMNMIHQDDDKPVPKFLRCLVCCRRRQIRKDVSNGSYRRRLPPPLIEHKSVAGFGIVSSQSTTTFSAPSQRRQQTRNSSAKRQSLHKNGNGSQEGGELKQVQEGTLTDPYSGQNVPNATVNTTGSGGLPTTTARSDYRWSNGDTSRNRQHPTSPNFDSKAELRRSGGGGRGGEIVGVSPITIEGEKYPPGFPREAVIRYESRADGGKDEHYIVTDEESEEREALFDRAPGRGSRQQADLNPDDWSLVTWMDVGSAVDTILFWVFLGITVTSTAIVLILFSAQ</sequence>
<evidence type="ECO:0000256" key="3">
    <source>
        <dbReference type="ARBA" id="ARBA00022989"/>
    </source>
</evidence>
<dbReference type="InterPro" id="IPR018000">
    <property type="entry name" value="Neurotransmitter_ion_chnl_CS"/>
</dbReference>
<dbReference type="PANTHER" id="PTHR18945">
    <property type="entry name" value="NEUROTRANSMITTER GATED ION CHANNEL"/>
    <property type="match status" value="1"/>
</dbReference>
<dbReference type="FunFam" id="2.70.170.10:FF:000028">
    <property type="entry name" value="AcetylCholine Receptor"/>
    <property type="match status" value="1"/>
</dbReference>
<dbReference type="Pfam" id="PF02932">
    <property type="entry name" value="Neur_chan_memb"/>
    <property type="match status" value="1"/>
</dbReference>
<dbReference type="InterPro" id="IPR006202">
    <property type="entry name" value="Neur_chan_lig-bd"/>
</dbReference>
<dbReference type="SUPFAM" id="SSF90112">
    <property type="entry name" value="Neurotransmitter-gated ion-channel transmembrane pore"/>
    <property type="match status" value="1"/>
</dbReference>
<dbReference type="PRINTS" id="PR00252">
    <property type="entry name" value="NRIONCHANNEL"/>
</dbReference>
<dbReference type="InterPro" id="IPR006201">
    <property type="entry name" value="Neur_channel"/>
</dbReference>